<evidence type="ECO:0000313" key="1">
    <source>
        <dbReference type="EMBL" id="CAG6646929.1"/>
    </source>
</evidence>
<reference evidence="1" key="1">
    <citation type="submission" date="2021-05" db="EMBL/GenBank/DDBJ databases">
        <authorList>
            <person name="Alioto T."/>
            <person name="Alioto T."/>
            <person name="Gomez Garrido J."/>
        </authorList>
    </citation>
    <scope>NUCLEOTIDE SEQUENCE</scope>
</reference>
<dbReference type="AlphaFoldDB" id="A0A8D8R9C1"/>
<proteinExistence type="predicted"/>
<dbReference type="EMBL" id="HBUF01144538">
    <property type="protein sequence ID" value="CAG6646929.1"/>
    <property type="molecule type" value="Transcribed_RNA"/>
</dbReference>
<name>A0A8D8R9C1_9HEMI</name>
<accession>A0A8D8R9C1</accession>
<sequence length="109" mass="12604">MDNNRKRKQKIGQEVQKFTRGMYGGKTGASQSIENCCMYPHILGELSKLSQDTKEKCGLWKVSDWLKSLNFRRKKNRNPSCNLAPAQINHLCVFIYGAHSVPWFETLLR</sequence>
<dbReference type="EMBL" id="HBUF01144537">
    <property type="protein sequence ID" value="CAG6646928.1"/>
    <property type="molecule type" value="Transcribed_RNA"/>
</dbReference>
<organism evidence="1">
    <name type="scientific">Cacopsylla melanoneura</name>
    <dbReference type="NCBI Taxonomy" id="428564"/>
    <lineage>
        <taxon>Eukaryota</taxon>
        <taxon>Metazoa</taxon>
        <taxon>Ecdysozoa</taxon>
        <taxon>Arthropoda</taxon>
        <taxon>Hexapoda</taxon>
        <taxon>Insecta</taxon>
        <taxon>Pterygota</taxon>
        <taxon>Neoptera</taxon>
        <taxon>Paraneoptera</taxon>
        <taxon>Hemiptera</taxon>
        <taxon>Sternorrhyncha</taxon>
        <taxon>Psylloidea</taxon>
        <taxon>Psyllidae</taxon>
        <taxon>Psyllinae</taxon>
        <taxon>Cacopsylla</taxon>
    </lineage>
</organism>
<protein>
    <submittedName>
        <fullName evidence="1">Uncharacterized protein</fullName>
    </submittedName>
</protein>